<feature type="transmembrane region" description="Helical" evidence="2">
    <location>
        <begin position="199"/>
        <end position="227"/>
    </location>
</feature>
<reference evidence="3 4" key="1">
    <citation type="submission" date="2019-01" db="EMBL/GenBank/DDBJ databases">
        <title>Draft genome sequence of Cellulomonas takizawaensis strain TKZ-21.</title>
        <authorList>
            <person name="Yamamura H."/>
            <person name="Hayashi T."/>
            <person name="Hamada M."/>
            <person name="Serisawa Y."/>
            <person name="Matsuyama K."/>
            <person name="Nakagawa Y."/>
            <person name="Otoguro M."/>
            <person name="Yanagida F."/>
            <person name="Hayakawa M."/>
        </authorList>
    </citation>
    <scope>NUCLEOTIDE SEQUENCE [LARGE SCALE GENOMIC DNA]</scope>
    <source>
        <strain evidence="3 4">NBRC12680</strain>
    </source>
</reference>
<gene>
    <name evidence="3" type="ORF">CBZ_16300</name>
</gene>
<evidence type="ECO:0008006" key="5">
    <source>
        <dbReference type="Google" id="ProtNLM"/>
    </source>
</evidence>
<name>A0A402DR30_9CELL</name>
<feature type="transmembrane region" description="Helical" evidence="2">
    <location>
        <begin position="168"/>
        <end position="187"/>
    </location>
</feature>
<evidence type="ECO:0000313" key="3">
    <source>
        <dbReference type="EMBL" id="GCE76574.1"/>
    </source>
</evidence>
<dbReference type="InterPro" id="IPR051790">
    <property type="entry name" value="Cytochrome_c-biogenesis_DsbD"/>
</dbReference>
<evidence type="ECO:0000256" key="1">
    <source>
        <dbReference type="SAM" id="MobiDB-lite"/>
    </source>
</evidence>
<keyword evidence="2" id="KW-1133">Transmembrane helix</keyword>
<evidence type="ECO:0000256" key="2">
    <source>
        <dbReference type="SAM" id="Phobius"/>
    </source>
</evidence>
<evidence type="ECO:0000313" key="4">
    <source>
        <dbReference type="Proteomes" id="UP000289954"/>
    </source>
</evidence>
<feature type="transmembrane region" description="Helical" evidence="2">
    <location>
        <begin position="129"/>
        <end position="148"/>
    </location>
</feature>
<dbReference type="AlphaFoldDB" id="A0A402DR30"/>
<dbReference type="PANTHER" id="PTHR31272">
    <property type="entry name" value="CYTOCHROME C-TYPE BIOGENESIS PROTEIN HI_1454-RELATED"/>
    <property type="match status" value="1"/>
</dbReference>
<feature type="compositionally biased region" description="Low complexity" evidence="1">
    <location>
        <begin position="74"/>
        <end position="119"/>
    </location>
</feature>
<feature type="region of interest" description="Disordered" evidence="1">
    <location>
        <begin position="71"/>
        <end position="119"/>
    </location>
</feature>
<protein>
    <recommendedName>
        <fullName evidence="5">Cytochrome C biogenesis protein CcdA</fullName>
    </recommendedName>
</protein>
<dbReference type="OrthoDB" id="9803065at2"/>
<keyword evidence="2" id="KW-0472">Membrane</keyword>
<feature type="transmembrane region" description="Helical" evidence="2">
    <location>
        <begin position="281"/>
        <end position="304"/>
    </location>
</feature>
<comment type="caution">
    <text evidence="3">The sequence shown here is derived from an EMBL/GenBank/DDBJ whole genome shotgun (WGS) entry which is preliminary data.</text>
</comment>
<organism evidence="3 4">
    <name type="scientific">Cellulomonas biazotea</name>
    <dbReference type="NCBI Taxonomy" id="1709"/>
    <lineage>
        <taxon>Bacteria</taxon>
        <taxon>Bacillati</taxon>
        <taxon>Actinomycetota</taxon>
        <taxon>Actinomycetes</taxon>
        <taxon>Micrococcales</taxon>
        <taxon>Cellulomonadaceae</taxon>
        <taxon>Cellulomonas</taxon>
    </lineage>
</organism>
<keyword evidence="4" id="KW-1185">Reference proteome</keyword>
<feature type="transmembrane region" description="Helical" evidence="2">
    <location>
        <begin position="33"/>
        <end position="56"/>
    </location>
</feature>
<keyword evidence="2" id="KW-0812">Transmembrane</keyword>
<feature type="transmembrane region" description="Helical" evidence="2">
    <location>
        <begin position="239"/>
        <end position="261"/>
    </location>
</feature>
<proteinExistence type="predicted"/>
<sequence>MTPAVLPALATGLPVVADVGDTFGRAVTSGSLLLAVPLALLAGLVSFASPCVLPLVPGYLGLLGGMSGAGTGAGRSRPATTPGAAAGSGAAVEDDPTGSGTADSTGSDGPRPRTATVTAPRVAATRSRVLLGVALFVAGFTAVFVAYGALAGSLGGLLLRWQDPVTRVLGVVVIVMGLAFLGLVPFLQNERRLHLAPRAGLWGAPLLGVTFGLGWTPCIGPTLAAILTLSLDGGSAGRGALLAVAFCVGLGLPFLLVALGLESSTRMLGFLRRHRLAILRVGGAMLVVLGLALVTGVWGTWAGWLQGVLTGYDPFVPVV</sequence>
<accession>A0A402DR30</accession>
<dbReference type="Proteomes" id="UP000289954">
    <property type="component" value="Unassembled WGS sequence"/>
</dbReference>
<dbReference type="EMBL" id="BIMR01000110">
    <property type="protein sequence ID" value="GCE76574.1"/>
    <property type="molecule type" value="Genomic_DNA"/>
</dbReference>
<dbReference type="PANTHER" id="PTHR31272:SF4">
    <property type="entry name" value="CYTOCHROME C-TYPE BIOGENESIS PROTEIN HI_1454-RELATED"/>
    <property type="match status" value="1"/>
</dbReference>